<dbReference type="AlphaFoldDB" id="A0A0A8XMV3"/>
<protein>
    <submittedName>
        <fullName evidence="1">Uncharacterized protein</fullName>
    </submittedName>
</protein>
<sequence length="40" mass="4597">MRLTQTIKDFCPGTHNPVEHLPDLTLKRMEPVLEGLTDLH</sequence>
<organism evidence="1">
    <name type="scientific">Arundo donax</name>
    <name type="common">Giant reed</name>
    <name type="synonym">Donax arundinaceus</name>
    <dbReference type="NCBI Taxonomy" id="35708"/>
    <lineage>
        <taxon>Eukaryota</taxon>
        <taxon>Viridiplantae</taxon>
        <taxon>Streptophyta</taxon>
        <taxon>Embryophyta</taxon>
        <taxon>Tracheophyta</taxon>
        <taxon>Spermatophyta</taxon>
        <taxon>Magnoliopsida</taxon>
        <taxon>Liliopsida</taxon>
        <taxon>Poales</taxon>
        <taxon>Poaceae</taxon>
        <taxon>PACMAD clade</taxon>
        <taxon>Arundinoideae</taxon>
        <taxon>Arundineae</taxon>
        <taxon>Arundo</taxon>
    </lineage>
</organism>
<reference evidence="1" key="2">
    <citation type="journal article" date="2015" name="Data Brief">
        <title>Shoot transcriptome of the giant reed, Arundo donax.</title>
        <authorList>
            <person name="Barrero R.A."/>
            <person name="Guerrero F.D."/>
            <person name="Moolhuijzen P."/>
            <person name="Goolsby J.A."/>
            <person name="Tidwell J."/>
            <person name="Bellgard S.E."/>
            <person name="Bellgard M.I."/>
        </authorList>
    </citation>
    <scope>NUCLEOTIDE SEQUENCE</scope>
    <source>
        <tissue evidence="1">Shoot tissue taken approximately 20 cm above the soil surface</tissue>
    </source>
</reference>
<accession>A0A0A8XMV3</accession>
<evidence type="ECO:0000313" key="1">
    <source>
        <dbReference type="EMBL" id="JAD14341.1"/>
    </source>
</evidence>
<dbReference type="EMBL" id="GBRH01283554">
    <property type="protein sequence ID" value="JAD14341.1"/>
    <property type="molecule type" value="Transcribed_RNA"/>
</dbReference>
<proteinExistence type="predicted"/>
<name>A0A0A8XMV3_ARUDO</name>
<reference evidence="1" key="1">
    <citation type="submission" date="2014-09" db="EMBL/GenBank/DDBJ databases">
        <authorList>
            <person name="Magalhaes I.L.F."/>
            <person name="Oliveira U."/>
            <person name="Santos F.R."/>
            <person name="Vidigal T.H.D.A."/>
            <person name="Brescovit A.D."/>
            <person name="Santos A.J."/>
        </authorList>
    </citation>
    <scope>NUCLEOTIDE SEQUENCE</scope>
    <source>
        <tissue evidence="1">Shoot tissue taken approximately 20 cm above the soil surface</tissue>
    </source>
</reference>